<evidence type="ECO:0000256" key="1">
    <source>
        <dbReference type="SAM" id="Phobius"/>
    </source>
</evidence>
<keyword evidence="1" id="KW-0472">Membrane</keyword>
<gene>
    <name evidence="2" type="ORF">JR316_008747</name>
</gene>
<accession>A0A8H7XTC9</accession>
<reference evidence="2" key="1">
    <citation type="submission" date="2021-02" db="EMBL/GenBank/DDBJ databases">
        <title>Psilocybe cubensis genome.</title>
        <authorList>
            <person name="Mckernan K.J."/>
            <person name="Crawford S."/>
            <person name="Trippe A."/>
            <person name="Kane L.T."/>
            <person name="Mclaughlin S."/>
        </authorList>
    </citation>
    <scope>NUCLEOTIDE SEQUENCE [LARGE SCALE GENOMIC DNA]</scope>
    <source>
        <strain evidence="2">MGC-MH-2018</strain>
    </source>
</reference>
<name>A0A8H7XTC9_PSICU</name>
<dbReference type="OrthoDB" id="2941385at2759"/>
<comment type="caution">
    <text evidence="2">The sequence shown here is derived from an EMBL/GenBank/DDBJ whole genome shotgun (WGS) entry which is preliminary data.</text>
</comment>
<protein>
    <submittedName>
        <fullName evidence="2">Uncharacterized protein</fullName>
    </submittedName>
</protein>
<keyword evidence="1" id="KW-0812">Transmembrane</keyword>
<sequence>MAVLNAGRYSFTTPHGKTIGAIVVGGCLLSYYALVNVNEEARLREPPKPPGRHDYTSTDAVYAVTYPAKNANVKGAQPSASKFV</sequence>
<keyword evidence="1" id="KW-1133">Transmembrane helix</keyword>
<dbReference type="AlphaFoldDB" id="A0A8H7XTC9"/>
<proteinExistence type="predicted"/>
<organism evidence="2">
    <name type="scientific">Psilocybe cubensis</name>
    <name type="common">Psychedelic mushroom</name>
    <name type="synonym">Stropharia cubensis</name>
    <dbReference type="NCBI Taxonomy" id="181762"/>
    <lineage>
        <taxon>Eukaryota</taxon>
        <taxon>Fungi</taxon>
        <taxon>Dikarya</taxon>
        <taxon>Basidiomycota</taxon>
        <taxon>Agaricomycotina</taxon>
        <taxon>Agaricomycetes</taxon>
        <taxon>Agaricomycetidae</taxon>
        <taxon>Agaricales</taxon>
        <taxon>Agaricineae</taxon>
        <taxon>Strophariaceae</taxon>
        <taxon>Psilocybe</taxon>
    </lineage>
</organism>
<feature type="transmembrane region" description="Helical" evidence="1">
    <location>
        <begin position="18"/>
        <end position="35"/>
    </location>
</feature>
<evidence type="ECO:0000313" key="2">
    <source>
        <dbReference type="EMBL" id="KAG5166657.1"/>
    </source>
</evidence>
<dbReference type="EMBL" id="JAFIQS010000008">
    <property type="protein sequence ID" value="KAG5166657.1"/>
    <property type="molecule type" value="Genomic_DNA"/>
</dbReference>